<dbReference type="EC" id="2.1.1.107" evidence="2"/>
<accession>N0BAG0</accession>
<proteinExistence type="inferred from homology"/>
<evidence type="ECO:0000313" key="10">
    <source>
        <dbReference type="Proteomes" id="UP000013307"/>
    </source>
</evidence>
<dbReference type="FunFam" id="3.30.950.10:FF:000001">
    <property type="entry name" value="Siroheme synthase"/>
    <property type="match status" value="1"/>
</dbReference>
<evidence type="ECO:0000259" key="8">
    <source>
        <dbReference type="Pfam" id="PF00590"/>
    </source>
</evidence>
<keyword evidence="3 7" id="KW-0489">Methyltransferase</keyword>
<dbReference type="PANTHER" id="PTHR45790:SF3">
    <property type="entry name" value="S-ADENOSYL-L-METHIONINE-DEPENDENT UROPORPHYRINOGEN III METHYLTRANSFERASE, CHLOROPLASTIC"/>
    <property type="match status" value="1"/>
</dbReference>
<dbReference type="InterPro" id="IPR014776">
    <property type="entry name" value="4pyrrole_Mease_sub2"/>
</dbReference>
<evidence type="ECO:0000256" key="5">
    <source>
        <dbReference type="ARBA" id="ARBA00022691"/>
    </source>
</evidence>
<evidence type="ECO:0000256" key="6">
    <source>
        <dbReference type="ARBA" id="ARBA00023244"/>
    </source>
</evidence>
<dbReference type="NCBIfam" id="TIGR01469">
    <property type="entry name" value="cobA_cysG_Cterm"/>
    <property type="match status" value="1"/>
</dbReference>
<dbReference type="Gene3D" id="3.30.950.10">
    <property type="entry name" value="Methyltransferase, Cobalt-precorrin-4 Transmethylase, Domain 2"/>
    <property type="match status" value="1"/>
</dbReference>
<dbReference type="NCBIfam" id="NF004790">
    <property type="entry name" value="PRK06136.1"/>
    <property type="match status" value="1"/>
</dbReference>
<gene>
    <name evidence="9" type="ORF">Asulf_00563</name>
</gene>
<dbReference type="HOGENOM" id="CLU_011276_7_0_2"/>
<keyword evidence="10" id="KW-1185">Reference proteome</keyword>
<dbReference type="PANTHER" id="PTHR45790">
    <property type="entry name" value="SIROHEME SYNTHASE-RELATED"/>
    <property type="match status" value="1"/>
</dbReference>
<reference evidence="9 10" key="1">
    <citation type="journal article" date="2013" name="Genome Announc.">
        <title>Complete Genome Sequence of the Thermophilic and Facultatively Chemolithoautotrophic Sulfate Reducer Archaeoglobus sulfaticallidus Strain PM70-1T.</title>
        <authorList>
            <person name="Stokke R."/>
            <person name="Hocking W.P."/>
            <person name="Steinsbu B.O."/>
            <person name="Steen I.H."/>
        </authorList>
    </citation>
    <scope>NUCLEOTIDE SEQUENCE [LARGE SCALE GENOMIC DNA]</scope>
    <source>
        <strain evidence="9">PM70-1</strain>
    </source>
</reference>
<keyword evidence="5" id="KW-0949">S-adenosyl-L-methionine</keyword>
<evidence type="ECO:0000256" key="4">
    <source>
        <dbReference type="ARBA" id="ARBA00022679"/>
    </source>
</evidence>
<dbReference type="OrthoDB" id="24444at2157"/>
<protein>
    <recommendedName>
        <fullName evidence="2">uroporphyrinogen-III C-methyltransferase</fullName>
        <ecNumber evidence="2">2.1.1.107</ecNumber>
    </recommendedName>
</protein>
<dbReference type="EMBL" id="CP005290">
    <property type="protein sequence ID" value="AGK60584.1"/>
    <property type="molecule type" value="Genomic_DNA"/>
</dbReference>
<dbReference type="Pfam" id="PF00590">
    <property type="entry name" value="TP_methylase"/>
    <property type="match status" value="1"/>
</dbReference>
<dbReference type="GO" id="GO:0019354">
    <property type="term" value="P:siroheme biosynthetic process"/>
    <property type="evidence" value="ECO:0007669"/>
    <property type="project" value="InterPro"/>
</dbReference>
<dbReference type="Proteomes" id="UP000013307">
    <property type="component" value="Chromosome"/>
</dbReference>
<sequence length="270" mass="29686">MVTAKGEVYLIGAGPGDPELLTLKALRLIREADVALIDDLIGDEIKELVRRECKEVIDVGKRAGRHKKTQDEINELLYRYASEGKKVARIKGGDPFVFGRGGEEAEFLAERGIRVKVVPGISSAIAAPPLAGIPLNHRRFSPAVVIMTGRERESREGKERITWDALAKINATIVILMGVSNLERNVRKLIEHGKDPETPVAIIENATMENQRVVEGKLKNIAEIARKKGVKAPAIIIIGDVVGLRETLRDFVSYPDISQTNSPDKDQTDS</sequence>
<dbReference type="GO" id="GO:0004851">
    <property type="term" value="F:uroporphyrin-III C-methyltransferase activity"/>
    <property type="evidence" value="ECO:0007669"/>
    <property type="project" value="UniProtKB-EC"/>
</dbReference>
<dbReference type="GeneID" id="15392206"/>
<dbReference type="CDD" id="cd11642">
    <property type="entry name" value="SUMT"/>
    <property type="match status" value="1"/>
</dbReference>
<dbReference type="FunFam" id="3.40.1010.10:FF:000001">
    <property type="entry name" value="Siroheme synthase"/>
    <property type="match status" value="1"/>
</dbReference>
<dbReference type="InterPro" id="IPR050161">
    <property type="entry name" value="Siro_Cobalamin_biosynth"/>
</dbReference>
<keyword evidence="4 7" id="KW-0808">Transferase</keyword>
<dbReference type="InterPro" id="IPR000878">
    <property type="entry name" value="4pyrrol_Mease"/>
</dbReference>
<feature type="domain" description="Tetrapyrrole methylase" evidence="8">
    <location>
        <begin position="8"/>
        <end position="221"/>
    </location>
</feature>
<keyword evidence="6" id="KW-0627">Porphyrin biosynthesis</keyword>
<comment type="similarity">
    <text evidence="7">Belongs to the precorrin methyltransferase family.</text>
</comment>
<dbReference type="InterPro" id="IPR035996">
    <property type="entry name" value="4pyrrol_Methylase_sf"/>
</dbReference>
<dbReference type="PROSITE" id="PS00840">
    <property type="entry name" value="SUMT_2"/>
    <property type="match status" value="1"/>
</dbReference>
<dbReference type="InterPro" id="IPR014777">
    <property type="entry name" value="4pyrrole_Mease_sub1"/>
</dbReference>
<dbReference type="Gene3D" id="3.40.1010.10">
    <property type="entry name" value="Cobalt-precorrin-4 Transmethylase, Domain 1"/>
    <property type="match status" value="1"/>
</dbReference>
<evidence type="ECO:0000256" key="2">
    <source>
        <dbReference type="ARBA" id="ARBA00012162"/>
    </source>
</evidence>
<evidence type="ECO:0000256" key="3">
    <source>
        <dbReference type="ARBA" id="ARBA00022603"/>
    </source>
</evidence>
<dbReference type="GO" id="GO:0032259">
    <property type="term" value="P:methylation"/>
    <property type="evidence" value="ECO:0007669"/>
    <property type="project" value="UniProtKB-KW"/>
</dbReference>
<evidence type="ECO:0000313" key="9">
    <source>
        <dbReference type="EMBL" id="AGK60584.1"/>
    </source>
</evidence>
<dbReference type="AlphaFoldDB" id="N0BAG0"/>
<dbReference type="InterPro" id="IPR006366">
    <property type="entry name" value="CobA/CysG_C"/>
</dbReference>
<dbReference type="eggNOG" id="arCOG00644">
    <property type="taxonomic scope" value="Archaea"/>
</dbReference>
<dbReference type="InterPro" id="IPR003043">
    <property type="entry name" value="Uropor_MeTrfase_CS"/>
</dbReference>
<organism evidence="9 10">
    <name type="scientific">Archaeoglobus sulfaticallidus PM70-1</name>
    <dbReference type="NCBI Taxonomy" id="387631"/>
    <lineage>
        <taxon>Archaea</taxon>
        <taxon>Methanobacteriati</taxon>
        <taxon>Methanobacteriota</taxon>
        <taxon>Archaeoglobi</taxon>
        <taxon>Archaeoglobales</taxon>
        <taxon>Archaeoglobaceae</taxon>
        <taxon>Archaeoglobus</taxon>
    </lineage>
</organism>
<dbReference type="KEGG" id="ast:Asulf_00563"/>
<evidence type="ECO:0000256" key="7">
    <source>
        <dbReference type="RuleBase" id="RU003960"/>
    </source>
</evidence>
<dbReference type="STRING" id="387631.Asulf_00563"/>
<name>N0BAG0_9EURY</name>
<dbReference type="RefSeq" id="WP_015590183.1">
    <property type="nucleotide sequence ID" value="NC_021169.1"/>
</dbReference>
<comment type="subunit">
    <text evidence="1">Homodimer.</text>
</comment>
<evidence type="ECO:0000256" key="1">
    <source>
        <dbReference type="ARBA" id="ARBA00011738"/>
    </source>
</evidence>
<dbReference type="PROSITE" id="PS00839">
    <property type="entry name" value="SUMT_1"/>
    <property type="match status" value="1"/>
</dbReference>
<dbReference type="SUPFAM" id="SSF53790">
    <property type="entry name" value="Tetrapyrrole methylase"/>
    <property type="match status" value="1"/>
</dbReference>